<dbReference type="InterPro" id="IPR002656">
    <property type="entry name" value="Acyl_transf_3_dom"/>
</dbReference>
<reference evidence="9 10" key="1">
    <citation type="submission" date="2017-12" db="EMBL/GenBank/DDBJ databases">
        <title>A pool of 800 enterococci isolated from chicken carcass rinse samples from New Zealand.</title>
        <authorList>
            <person name="Zhang J."/>
            <person name="Rogers L."/>
            <person name="Midwinter A."/>
            <person name="French N."/>
        </authorList>
    </citation>
    <scope>NUCLEOTIDE SEQUENCE [LARGE SCALE GENOMIC DNA]</scope>
    <source>
        <strain evidence="9 10">EN697</strain>
    </source>
</reference>
<evidence type="ECO:0000256" key="1">
    <source>
        <dbReference type="ARBA" id="ARBA00004651"/>
    </source>
</evidence>
<dbReference type="GO" id="GO:0005886">
    <property type="term" value="C:plasma membrane"/>
    <property type="evidence" value="ECO:0007669"/>
    <property type="project" value="UniProtKB-SubCell"/>
</dbReference>
<comment type="similarity">
    <text evidence="2">Belongs to the acyltransferase 3 family.</text>
</comment>
<feature type="transmembrane region" description="Helical" evidence="7">
    <location>
        <begin position="282"/>
        <end position="300"/>
    </location>
</feature>
<feature type="transmembrane region" description="Helical" evidence="7">
    <location>
        <begin position="129"/>
        <end position="149"/>
    </location>
</feature>
<evidence type="ECO:0000256" key="5">
    <source>
        <dbReference type="ARBA" id="ARBA00022989"/>
    </source>
</evidence>
<keyword evidence="4 7" id="KW-0812">Transmembrane</keyword>
<dbReference type="GO" id="GO:0016413">
    <property type="term" value="F:O-acetyltransferase activity"/>
    <property type="evidence" value="ECO:0007669"/>
    <property type="project" value="TreeGrafter"/>
</dbReference>
<proteinExistence type="inferred from homology"/>
<feature type="transmembrane region" description="Helical" evidence="7">
    <location>
        <begin position="89"/>
        <end position="109"/>
    </location>
</feature>
<feature type="transmembrane region" description="Helical" evidence="7">
    <location>
        <begin position="323"/>
        <end position="345"/>
    </location>
</feature>
<evidence type="ECO:0000256" key="3">
    <source>
        <dbReference type="ARBA" id="ARBA00022475"/>
    </source>
</evidence>
<dbReference type="Pfam" id="PF01757">
    <property type="entry name" value="Acyl_transf_3"/>
    <property type="match status" value="1"/>
</dbReference>
<keyword evidence="3" id="KW-1003">Cell membrane</keyword>
<name>A0AB37VQ46_ENTFC</name>
<evidence type="ECO:0000313" key="10">
    <source>
        <dbReference type="Proteomes" id="UP000289562"/>
    </source>
</evidence>
<comment type="caution">
    <text evidence="9">The sequence shown here is derived from an EMBL/GenBank/DDBJ whole genome shotgun (WGS) entry which is preliminary data.</text>
</comment>
<feature type="transmembrane region" description="Helical" evidence="7">
    <location>
        <begin position="51"/>
        <end position="77"/>
    </location>
</feature>
<accession>A0AB37VQ46</accession>
<evidence type="ECO:0000256" key="4">
    <source>
        <dbReference type="ARBA" id="ARBA00022692"/>
    </source>
</evidence>
<dbReference type="AlphaFoldDB" id="A0AB37VQ46"/>
<sequence length="387" mass="44005">MRKQRSSNIELLRIIAMFLIVLHHTIVHGVLDKQTVDFFALSYFSKHVLTVFIMQSMVILGKMGVAIFIIITGYFMVYSTARLAKLIKVWLPIFFYSVVLFLFCVAIGQQPFSIEDSIKSAFPVVFNNYWFMTSYIVMYLFIPFINTFLKNATTTQRLLVLGLLFVTNIVVPIIFVAAPSYAAALGANNIVCFVFLYLVGAELRLRNILQKKNLKLGRMIFWGSFTGYIASVGCLDLIGLITRQNFFIKHATLLSGNGGYGLFALGMAIGFFIMIGNHSMQYQPSINMVAGSTLSVYLIHDNPYIRPWLWHTVFRLDSVSSELWLSAVAKIFVVASLVFIVATLIDLIRRRLFDNAEDQFSRWLASLILQEGSWAKRKLKFILIGRL</sequence>
<evidence type="ECO:0000256" key="2">
    <source>
        <dbReference type="ARBA" id="ARBA00007400"/>
    </source>
</evidence>
<evidence type="ECO:0000256" key="6">
    <source>
        <dbReference type="ARBA" id="ARBA00023136"/>
    </source>
</evidence>
<feature type="transmembrane region" description="Helical" evidence="7">
    <location>
        <begin position="181"/>
        <end position="199"/>
    </location>
</feature>
<keyword evidence="6 7" id="KW-0472">Membrane</keyword>
<feature type="transmembrane region" description="Helical" evidence="7">
    <location>
        <begin position="253"/>
        <end position="275"/>
    </location>
</feature>
<dbReference type="PANTHER" id="PTHR40074">
    <property type="entry name" value="O-ACETYLTRANSFERASE WECH"/>
    <property type="match status" value="1"/>
</dbReference>
<dbReference type="RefSeq" id="WP_129160312.1">
    <property type="nucleotide sequence ID" value="NZ_PJUX01000098.1"/>
</dbReference>
<comment type="subcellular location">
    <subcellularLocation>
        <location evidence="1">Cell membrane</location>
        <topology evidence="1">Multi-pass membrane protein</topology>
    </subcellularLocation>
</comment>
<feature type="transmembrane region" description="Helical" evidence="7">
    <location>
        <begin position="158"/>
        <end position="175"/>
    </location>
</feature>
<feature type="domain" description="Acyltransferase 3" evidence="8">
    <location>
        <begin position="8"/>
        <end position="344"/>
    </location>
</feature>
<dbReference type="PANTHER" id="PTHR40074:SF2">
    <property type="entry name" value="O-ACETYLTRANSFERASE WECH"/>
    <property type="match status" value="1"/>
</dbReference>
<keyword evidence="5 7" id="KW-1133">Transmembrane helix</keyword>
<dbReference type="Proteomes" id="UP000289562">
    <property type="component" value="Unassembled WGS sequence"/>
</dbReference>
<dbReference type="EMBL" id="PJVH01000108">
    <property type="protein sequence ID" value="RXU82255.1"/>
    <property type="molecule type" value="Genomic_DNA"/>
</dbReference>
<feature type="transmembrane region" description="Helical" evidence="7">
    <location>
        <begin position="12"/>
        <end position="31"/>
    </location>
</feature>
<feature type="transmembrane region" description="Helical" evidence="7">
    <location>
        <begin position="220"/>
        <end position="241"/>
    </location>
</feature>
<evidence type="ECO:0000259" key="8">
    <source>
        <dbReference type="Pfam" id="PF01757"/>
    </source>
</evidence>
<dbReference type="GO" id="GO:0009246">
    <property type="term" value="P:enterobacterial common antigen biosynthetic process"/>
    <property type="evidence" value="ECO:0007669"/>
    <property type="project" value="TreeGrafter"/>
</dbReference>
<evidence type="ECO:0000313" key="9">
    <source>
        <dbReference type="EMBL" id="RXU82255.1"/>
    </source>
</evidence>
<gene>
    <name evidence="9" type="ORF">CYQ77_14025</name>
</gene>
<organism evidence="9 10">
    <name type="scientific">Enterococcus faecium</name>
    <name type="common">Streptococcus faecium</name>
    <dbReference type="NCBI Taxonomy" id="1352"/>
    <lineage>
        <taxon>Bacteria</taxon>
        <taxon>Bacillati</taxon>
        <taxon>Bacillota</taxon>
        <taxon>Bacilli</taxon>
        <taxon>Lactobacillales</taxon>
        <taxon>Enterococcaceae</taxon>
        <taxon>Enterococcus</taxon>
    </lineage>
</organism>
<evidence type="ECO:0000256" key="7">
    <source>
        <dbReference type="SAM" id="Phobius"/>
    </source>
</evidence>
<protein>
    <recommendedName>
        <fullName evidence="8">Acyltransferase 3 domain-containing protein</fullName>
    </recommendedName>
</protein>